<evidence type="ECO:0000256" key="1">
    <source>
        <dbReference type="ARBA" id="ARBA00008903"/>
    </source>
</evidence>
<dbReference type="AlphaFoldDB" id="A0A916XYY1"/>
<name>A0A916XYY1_9HYPH</name>
<dbReference type="SUPFAM" id="SSF51735">
    <property type="entry name" value="NAD(P)-binding Rossmann-fold domains"/>
    <property type="match status" value="1"/>
</dbReference>
<dbReference type="Proteomes" id="UP000613160">
    <property type="component" value="Unassembled WGS sequence"/>
</dbReference>
<dbReference type="InterPro" id="IPR036291">
    <property type="entry name" value="NAD(P)-bd_dom_sf"/>
</dbReference>
<dbReference type="Gene3D" id="3.40.50.720">
    <property type="entry name" value="NAD(P)-binding Rossmann-like Domain"/>
    <property type="match status" value="1"/>
</dbReference>
<dbReference type="Pfam" id="PF02423">
    <property type="entry name" value="OCD_Mu_crystall"/>
    <property type="match status" value="1"/>
</dbReference>
<dbReference type="InterPro" id="IPR023401">
    <property type="entry name" value="ODC_N"/>
</dbReference>
<proteinExistence type="inferred from homology"/>
<organism evidence="2 3">
    <name type="scientific">Aureimonas glaciei</name>
    <dbReference type="NCBI Taxonomy" id="1776957"/>
    <lineage>
        <taxon>Bacteria</taxon>
        <taxon>Pseudomonadati</taxon>
        <taxon>Pseudomonadota</taxon>
        <taxon>Alphaproteobacteria</taxon>
        <taxon>Hyphomicrobiales</taxon>
        <taxon>Aurantimonadaceae</taxon>
        <taxon>Aureimonas</taxon>
    </lineage>
</organism>
<comment type="similarity">
    <text evidence="1">Belongs to the ornithine cyclodeaminase/mu-crystallin family.</text>
</comment>
<keyword evidence="3" id="KW-1185">Reference proteome</keyword>
<dbReference type="InterPro" id="IPR003462">
    <property type="entry name" value="ODC_Mu_crystall"/>
</dbReference>
<dbReference type="GO" id="GO:0005737">
    <property type="term" value="C:cytoplasm"/>
    <property type="evidence" value="ECO:0007669"/>
    <property type="project" value="TreeGrafter"/>
</dbReference>
<dbReference type="PANTHER" id="PTHR13812:SF19">
    <property type="entry name" value="KETIMINE REDUCTASE MU-CRYSTALLIN"/>
    <property type="match status" value="1"/>
</dbReference>
<dbReference type="Gene3D" id="3.30.1780.10">
    <property type="entry name" value="ornithine cyclodeaminase, domain 1"/>
    <property type="match status" value="1"/>
</dbReference>
<comment type="caution">
    <text evidence="2">The sequence shown here is derived from an EMBL/GenBank/DDBJ whole genome shotgun (WGS) entry which is preliminary data.</text>
</comment>
<reference evidence="2" key="2">
    <citation type="submission" date="2020-09" db="EMBL/GenBank/DDBJ databases">
        <authorList>
            <person name="Sun Q."/>
            <person name="Zhou Y."/>
        </authorList>
    </citation>
    <scope>NUCLEOTIDE SEQUENCE</scope>
    <source>
        <strain evidence="2">CGMCC 1.15493</strain>
    </source>
</reference>
<reference evidence="2" key="1">
    <citation type="journal article" date="2014" name="Int. J. Syst. Evol. Microbiol.">
        <title>Complete genome sequence of Corynebacterium casei LMG S-19264T (=DSM 44701T), isolated from a smear-ripened cheese.</title>
        <authorList>
            <consortium name="US DOE Joint Genome Institute (JGI-PGF)"/>
            <person name="Walter F."/>
            <person name="Albersmeier A."/>
            <person name="Kalinowski J."/>
            <person name="Ruckert C."/>
        </authorList>
    </citation>
    <scope>NUCLEOTIDE SEQUENCE</scope>
    <source>
        <strain evidence="2">CGMCC 1.15493</strain>
    </source>
</reference>
<sequence length="319" mass="33093">MIVIDAPAVERLLSWPALVGAIGDMFAAGCVAPARHHHPFDIPGEDAGTLLLMPAWAPGAFLGVKIVTVVPANGTRGLPAIAGTYLLSSAGTGETRAVIDGASLTAWRTAAASALASKHLSRPESEDLVIVGTGALSARLAAAHASVRPIRRIRVWGRSAEKAAAAADRIRADGLEAEAITDLEAAVRSADIVSCATLSRAPLVLGDWLKPGAHLDLVGAFNPGMRESDDAAVTRSSLFVDTREGALHEAGDLIQPIRAGLIGPEAIAADLRELCLGLHPGRRRADEITLFKSVGASLEDLAAAVLVYERFKAAENPSA</sequence>
<gene>
    <name evidence="2" type="ORF">GCM10011335_27030</name>
</gene>
<dbReference type="EMBL" id="BMJJ01000006">
    <property type="protein sequence ID" value="GGD22712.1"/>
    <property type="molecule type" value="Genomic_DNA"/>
</dbReference>
<dbReference type="NCBIfam" id="NF004793">
    <property type="entry name" value="PRK06141.1"/>
    <property type="match status" value="1"/>
</dbReference>
<dbReference type="GO" id="GO:0016491">
    <property type="term" value="F:oxidoreductase activity"/>
    <property type="evidence" value="ECO:0007669"/>
    <property type="project" value="UniProtKB-ARBA"/>
</dbReference>
<protein>
    <submittedName>
        <fullName evidence="2">Ornithine cyclodeaminase</fullName>
    </submittedName>
</protein>
<evidence type="ECO:0000313" key="3">
    <source>
        <dbReference type="Proteomes" id="UP000613160"/>
    </source>
</evidence>
<accession>A0A916XYY1</accession>
<dbReference type="RefSeq" id="WP_188851473.1">
    <property type="nucleotide sequence ID" value="NZ_BMJJ01000006.1"/>
</dbReference>
<dbReference type="PIRSF" id="PIRSF001439">
    <property type="entry name" value="CryM"/>
    <property type="match status" value="1"/>
</dbReference>
<dbReference type="FunFam" id="3.40.50.720:FF:000311">
    <property type="entry name" value="Ornithine cyclodeaminase"/>
    <property type="match status" value="1"/>
</dbReference>
<dbReference type="GO" id="GO:0019752">
    <property type="term" value="P:carboxylic acid metabolic process"/>
    <property type="evidence" value="ECO:0007669"/>
    <property type="project" value="UniProtKB-ARBA"/>
</dbReference>
<evidence type="ECO:0000313" key="2">
    <source>
        <dbReference type="EMBL" id="GGD22712.1"/>
    </source>
</evidence>
<dbReference type="PANTHER" id="PTHR13812">
    <property type="entry name" value="KETIMINE REDUCTASE MU-CRYSTALLIN"/>
    <property type="match status" value="1"/>
</dbReference>